<evidence type="ECO:0000259" key="2">
    <source>
        <dbReference type="Pfam" id="PF13649"/>
    </source>
</evidence>
<sequence length="252" mass="27827">MPVDDAFARYDMAVLYDAFNIHGMDRDFYLGLCDAPCRVLDIGCGTGSIGLALADLGHTVTGLDPAPGMLKVARTKDTAERVRWVDGNVLDPSLSLGEEFDLVILTGHVFQVFLDDAEALSMLNFVRRHLAPEGRLVFESRNPLARAWERWTKSDTRDVQLVAGIGRVEVFYQIKAVEGEHVTFDAVFTLLDTGETRVSESRLRFADRDTIGRLLAEAGFENVEWLGDFDGSRLVAASPEIIPVAKVQARPA</sequence>
<organism evidence="3 4">
    <name type="scientific">Rhizobium wuzhouense</name>
    <dbReference type="NCBI Taxonomy" id="1986026"/>
    <lineage>
        <taxon>Bacteria</taxon>
        <taxon>Pseudomonadati</taxon>
        <taxon>Pseudomonadota</taxon>
        <taxon>Alphaproteobacteria</taxon>
        <taxon>Hyphomicrobiales</taxon>
        <taxon>Rhizobiaceae</taxon>
        <taxon>Rhizobium/Agrobacterium group</taxon>
        <taxon>Rhizobium</taxon>
    </lineage>
</organism>
<name>A0ABX5NX67_9HYPH</name>
<dbReference type="Pfam" id="PF13649">
    <property type="entry name" value="Methyltransf_25"/>
    <property type="match status" value="1"/>
</dbReference>
<keyword evidence="3" id="KW-0489">Methyltransferase</keyword>
<dbReference type="InterPro" id="IPR029063">
    <property type="entry name" value="SAM-dependent_MTases_sf"/>
</dbReference>
<dbReference type="InterPro" id="IPR041698">
    <property type="entry name" value="Methyltransf_25"/>
</dbReference>
<keyword evidence="4" id="KW-1185">Reference proteome</keyword>
<dbReference type="GO" id="GO:0008168">
    <property type="term" value="F:methyltransferase activity"/>
    <property type="evidence" value="ECO:0007669"/>
    <property type="project" value="UniProtKB-KW"/>
</dbReference>
<proteinExistence type="predicted"/>
<dbReference type="EMBL" id="QJRY01000001">
    <property type="protein sequence ID" value="PYB77785.1"/>
    <property type="molecule type" value="Genomic_DNA"/>
</dbReference>
<dbReference type="PANTHER" id="PTHR43861">
    <property type="entry name" value="TRANS-ACONITATE 2-METHYLTRANSFERASE-RELATED"/>
    <property type="match status" value="1"/>
</dbReference>
<keyword evidence="1" id="KW-0808">Transferase</keyword>
<dbReference type="GO" id="GO:0032259">
    <property type="term" value="P:methylation"/>
    <property type="evidence" value="ECO:0007669"/>
    <property type="project" value="UniProtKB-KW"/>
</dbReference>
<dbReference type="CDD" id="cd02440">
    <property type="entry name" value="AdoMet_MTases"/>
    <property type="match status" value="1"/>
</dbReference>
<gene>
    <name evidence="3" type="ORF">DMY87_05435</name>
</gene>
<reference evidence="3 4" key="1">
    <citation type="submission" date="2018-06" db="EMBL/GenBank/DDBJ databases">
        <title>Rhizobium wuzhouense sp. nov., isolated from roots of Oryza officinalis.</title>
        <authorList>
            <person name="Yuan T."/>
        </authorList>
    </citation>
    <scope>NUCLEOTIDE SEQUENCE [LARGE SCALE GENOMIC DNA]</scope>
    <source>
        <strain evidence="3 4">W44</strain>
    </source>
</reference>
<evidence type="ECO:0000256" key="1">
    <source>
        <dbReference type="ARBA" id="ARBA00022679"/>
    </source>
</evidence>
<comment type="caution">
    <text evidence="3">The sequence shown here is derived from an EMBL/GenBank/DDBJ whole genome shotgun (WGS) entry which is preliminary data.</text>
</comment>
<dbReference type="Proteomes" id="UP000247536">
    <property type="component" value="Unassembled WGS sequence"/>
</dbReference>
<dbReference type="SUPFAM" id="SSF53335">
    <property type="entry name" value="S-adenosyl-L-methionine-dependent methyltransferases"/>
    <property type="match status" value="1"/>
</dbReference>
<protein>
    <submittedName>
        <fullName evidence="3">Class I SAM-dependent methyltransferase</fullName>
    </submittedName>
</protein>
<dbReference type="Gene3D" id="3.40.50.150">
    <property type="entry name" value="Vaccinia Virus protein VP39"/>
    <property type="match status" value="1"/>
</dbReference>
<feature type="domain" description="Methyltransferase" evidence="2">
    <location>
        <begin position="39"/>
        <end position="134"/>
    </location>
</feature>
<evidence type="ECO:0000313" key="3">
    <source>
        <dbReference type="EMBL" id="PYB77785.1"/>
    </source>
</evidence>
<evidence type="ECO:0000313" key="4">
    <source>
        <dbReference type="Proteomes" id="UP000247536"/>
    </source>
</evidence>
<accession>A0ABX5NX67</accession>
<dbReference type="RefSeq" id="WP_110790211.1">
    <property type="nucleotide sequence ID" value="NZ_QJRY01000001.1"/>
</dbReference>